<keyword evidence="5" id="KW-0611">Plant defense</keyword>
<evidence type="ECO:0000313" key="9">
    <source>
        <dbReference type="Proteomes" id="UP001180020"/>
    </source>
</evidence>
<comment type="caution">
    <text evidence="8">The sequence shown here is derived from an EMBL/GenBank/DDBJ whole genome shotgun (WGS) entry which is preliminary data.</text>
</comment>
<reference evidence="8" key="2">
    <citation type="submission" date="2023-06" db="EMBL/GenBank/DDBJ databases">
        <authorList>
            <person name="Ma L."/>
            <person name="Liu K.-W."/>
            <person name="Li Z."/>
            <person name="Hsiao Y.-Y."/>
            <person name="Qi Y."/>
            <person name="Fu T."/>
            <person name="Tang G."/>
            <person name="Zhang D."/>
            <person name="Sun W.-H."/>
            <person name="Liu D.-K."/>
            <person name="Li Y."/>
            <person name="Chen G.-Z."/>
            <person name="Liu X.-D."/>
            <person name="Liao X.-Y."/>
            <person name="Jiang Y.-T."/>
            <person name="Yu X."/>
            <person name="Hao Y."/>
            <person name="Huang J."/>
            <person name="Zhao X.-W."/>
            <person name="Ke S."/>
            <person name="Chen Y.-Y."/>
            <person name="Wu W.-L."/>
            <person name="Hsu J.-L."/>
            <person name="Lin Y.-F."/>
            <person name="Huang M.-D."/>
            <person name="Li C.-Y."/>
            <person name="Huang L."/>
            <person name="Wang Z.-W."/>
            <person name="Zhao X."/>
            <person name="Zhong W.-Y."/>
            <person name="Peng D.-H."/>
            <person name="Ahmad S."/>
            <person name="Lan S."/>
            <person name="Zhang J.-S."/>
            <person name="Tsai W.-C."/>
            <person name="Van De Peer Y."/>
            <person name="Liu Z.-J."/>
        </authorList>
    </citation>
    <scope>NUCLEOTIDE SEQUENCE</scope>
    <source>
        <strain evidence="8">CP</strain>
        <tissue evidence="8">Leaves</tissue>
    </source>
</reference>
<dbReference type="PANTHER" id="PTHR10334">
    <property type="entry name" value="CYSTEINE-RICH SECRETORY PROTEIN-RELATED"/>
    <property type="match status" value="1"/>
</dbReference>
<dbReference type="CDD" id="cd05381">
    <property type="entry name" value="CAP_PR-1"/>
    <property type="match status" value="1"/>
</dbReference>
<protein>
    <recommendedName>
        <fullName evidence="7">SCP domain-containing protein</fullName>
    </recommendedName>
</protein>
<keyword evidence="3 6" id="KW-0732">Signal</keyword>
<accession>A0AAV9D0D6</accession>
<feature type="chain" id="PRO_5043821454" description="SCP domain-containing protein" evidence="6">
    <location>
        <begin position="25"/>
        <end position="165"/>
    </location>
</feature>
<sequence>MATITTTTTIIIIIAAVYFSPTHAAQNNLAKQFLGPHNVARAVLGLPPLAWDARLARYARNYAQKRRRDCVLVHSDGPYGENIFWGSGSGWTAAQAVKYWAAERAWYDYRGNSCAPGQKCGHYTQMVWRDTRRLGCDMVSCFGGRGVFVVCSYDPPGNYVGERPY</sequence>
<proteinExistence type="inferred from homology"/>
<dbReference type="AlphaFoldDB" id="A0AAV9D0D6"/>
<dbReference type="InterPro" id="IPR002413">
    <property type="entry name" value="V5_allergen-like"/>
</dbReference>
<dbReference type="PRINTS" id="PR00838">
    <property type="entry name" value="V5ALLERGEN"/>
</dbReference>
<feature type="signal peptide" evidence="6">
    <location>
        <begin position="1"/>
        <end position="24"/>
    </location>
</feature>
<dbReference type="SMART" id="SM00198">
    <property type="entry name" value="SCP"/>
    <property type="match status" value="1"/>
</dbReference>
<keyword evidence="4" id="KW-1015">Disulfide bond</keyword>
<evidence type="ECO:0000256" key="2">
    <source>
        <dbReference type="ARBA" id="ARBA00009923"/>
    </source>
</evidence>
<dbReference type="InterPro" id="IPR014044">
    <property type="entry name" value="CAP_dom"/>
</dbReference>
<reference evidence="8" key="1">
    <citation type="journal article" date="2023" name="Nat. Commun.">
        <title>Diploid and tetraploid genomes of Acorus and the evolution of monocots.</title>
        <authorList>
            <person name="Ma L."/>
            <person name="Liu K.W."/>
            <person name="Li Z."/>
            <person name="Hsiao Y.Y."/>
            <person name="Qi Y."/>
            <person name="Fu T."/>
            <person name="Tang G.D."/>
            <person name="Zhang D."/>
            <person name="Sun W.H."/>
            <person name="Liu D.K."/>
            <person name="Li Y."/>
            <person name="Chen G.Z."/>
            <person name="Liu X.D."/>
            <person name="Liao X.Y."/>
            <person name="Jiang Y.T."/>
            <person name="Yu X."/>
            <person name="Hao Y."/>
            <person name="Huang J."/>
            <person name="Zhao X.W."/>
            <person name="Ke S."/>
            <person name="Chen Y.Y."/>
            <person name="Wu W.L."/>
            <person name="Hsu J.L."/>
            <person name="Lin Y.F."/>
            <person name="Huang M.D."/>
            <person name="Li C.Y."/>
            <person name="Huang L."/>
            <person name="Wang Z.W."/>
            <person name="Zhao X."/>
            <person name="Zhong W.Y."/>
            <person name="Peng D.H."/>
            <person name="Ahmad S."/>
            <person name="Lan S."/>
            <person name="Zhang J.S."/>
            <person name="Tsai W.C."/>
            <person name="Van de Peer Y."/>
            <person name="Liu Z.J."/>
        </authorList>
    </citation>
    <scope>NUCLEOTIDE SEQUENCE</scope>
    <source>
        <strain evidence="8">CP</strain>
    </source>
</reference>
<dbReference type="SUPFAM" id="SSF55797">
    <property type="entry name" value="PR-1-like"/>
    <property type="match status" value="1"/>
</dbReference>
<dbReference type="FunFam" id="3.40.33.10:FF:000006">
    <property type="entry name" value="Putative pathogenesis-related protein 1"/>
    <property type="match status" value="1"/>
</dbReference>
<dbReference type="Proteomes" id="UP001180020">
    <property type="component" value="Unassembled WGS sequence"/>
</dbReference>
<evidence type="ECO:0000256" key="4">
    <source>
        <dbReference type="ARBA" id="ARBA00023157"/>
    </source>
</evidence>
<gene>
    <name evidence="8" type="ORF">QJS10_CPB17g00074</name>
</gene>
<evidence type="ECO:0000256" key="6">
    <source>
        <dbReference type="SAM" id="SignalP"/>
    </source>
</evidence>
<dbReference type="PROSITE" id="PS01010">
    <property type="entry name" value="CRISP_2"/>
    <property type="match status" value="1"/>
</dbReference>
<dbReference type="GO" id="GO:0005576">
    <property type="term" value="C:extracellular region"/>
    <property type="evidence" value="ECO:0007669"/>
    <property type="project" value="InterPro"/>
</dbReference>
<evidence type="ECO:0000256" key="1">
    <source>
        <dbReference type="ARBA" id="ARBA00003143"/>
    </source>
</evidence>
<evidence type="ECO:0000256" key="5">
    <source>
        <dbReference type="ARBA" id="ARBA00023265"/>
    </source>
</evidence>
<evidence type="ECO:0000259" key="7">
    <source>
        <dbReference type="SMART" id="SM00198"/>
    </source>
</evidence>
<keyword evidence="9" id="KW-1185">Reference proteome</keyword>
<comment type="function">
    <text evidence="1">Probably involved in the defense reaction of plants against pathogens.</text>
</comment>
<evidence type="ECO:0000256" key="3">
    <source>
        <dbReference type="ARBA" id="ARBA00022729"/>
    </source>
</evidence>
<feature type="domain" description="SCP" evidence="7">
    <location>
        <begin position="28"/>
        <end position="161"/>
    </location>
</feature>
<dbReference type="EMBL" id="JAUJYO010000017">
    <property type="protein sequence ID" value="KAK1293663.1"/>
    <property type="molecule type" value="Genomic_DNA"/>
</dbReference>
<dbReference type="InterPro" id="IPR035940">
    <property type="entry name" value="CAP_sf"/>
</dbReference>
<dbReference type="PRINTS" id="PR00837">
    <property type="entry name" value="V5TPXLIKE"/>
</dbReference>
<evidence type="ECO:0000313" key="8">
    <source>
        <dbReference type="EMBL" id="KAK1293663.1"/>
    </source>
</evidence>
<comment type="similarity">
    <text evidence="2">Belongs to the CRISP family.</text>
</comment>
<keyword evidence="5" id="KW-0568">Pathogenesis-related protein</keyword>
<organism evidence="8 9">
    <name type="scientific">Acorus calamus</name>
    <name type="common">Sweet flag</name>
    <dbReference type="NCBI Taxonomy" id="4465"/>
    <lineage>
        <taxon>Eukaryota</taxon>
        <taxon>Viridiplantae</taxon>
        <taxon>Streptophyta</taxon>
        <taxon>Embryophyta</taxon>
        <taxon>Tracheophyta</taxon>
        <taxon>Spermatophyta</taxon>
        <taxon>Magnoliopsida</taxon>
        <taxon>Liliopsida</taxon>
        <taxon>Acoraceae</taxon>
        <taxon>Acorus</taxon>
    </lineage>
</organism>
<dbReference type="Gene3D" id="3.40.33.10">
    <property type="entry name" value="CAP"/>
    <property type="match status" value="1"/>
</dbReference>
<dbReference type="InterPro" id="IPR018244">
    <property type="entry name" value="Allrgn_V5/Tpx1_CS"/>
</dbReference>
<dbReference type="PROSITE" id="PS01009">
    <property type="entry name" value="CRISP_1"/>
    <property type="match status" value="1"/>
</dbReference>
<name>A0AAV9D0D6_ACOCL</name>
<dbReference type="GO" id="GO:0098542">
    <property type="term" value="P:defense response to other organism"/>
    <property type="evidence" value="ECO:0007669"/>
    <property type="project" value="UniProtKB-ARBA"/>
</dbReference>
<dbReference type="InterPro" id="IPR001283">
    <property type="entry name" value="CRISP-related"/>
</dbReference>
<dbReference type="Pfam" id="PF00188">
    <property type="entry name" value="CAP"/>
    <property type="match status" value="1"/>
</dbReference>